<comment type="caution">
    <text evidence="1">The sequence shown here is derived from an EMBL/GenBank/DDBJ whole genome shotgun (WGS) entry which is preliminary data.</text>
</comment>
<name>B9XAA0_PEDPL</name>
<dbReference type="STRING" id="320771.Cflav_PD6076"/>
<reference evidence="1 2" key="1">
    <citation type="journal article" date="2011" name="J. Bacteriol.">
        <title>Genome sequence of 'Pedosphaera parvula' Ellin514, an aerobic Verrucomicrobial isolate from pasture soil.</title>
        <authorList>
            <person name="Kant R."/>
            <person name="van Passel M.W."/>
            <person name="Sangwan P."/>
            <person name="Palva A."/>
            <person name="Lucas S."/>
            <person name="Copeland A."/>
            <person name="Lapidus A."/>
            <person name="Glavina Del Rio T."/>
            <person name="Dalin E."/>
            <person name="Tice H."/>
            <person name="Bruce D."/>
            <person name="Goodwin L."/>
            <person name="Pitluck S."/>
            <person name="Chertkov O."/>
            <person name="Larimer F.W."/>
            <person name="Land M.L."/>
            <person name="Hauser L."/>
            <person name="Brettin T.S."/>
            <person name="Detter J.C."/>
            <person name="Han S."/>
            <person name="de Vos W.M."/>
            <person name="Janssen P.H."/>
            <person name="Smidt H."/>
        </authorList>
    </citation>
    <scope>NUCLEOTIDE SEQUENCE [LARGE SCALE GENOMIC DNA]</scope>
    <source>
        <strain evidence="1 2">Ellin514</strain>
    </source>
</reference>
<evidence type="ECO:0000313" key="2">
    <source>
        <dbReference type="Proteomes" id="UP000003688"/>
    </source>
</evidence>
<gene>
    <name evidence="1" type="ORF">Cflav_PD6076</name>
</gene>
<proteinExistence type="predicted"/>
<dbReference type="AlphaFoldDB" id="B9XAA0"/>
<dbReference type="EMBL" id="ABOX02000001">
    <property type="protein sequence ID" value="EEF63441.1"/>
    <property type="molecule type" value="Genomic_DNA"/>
</dbReference>
<dbReference type="Proteomes" id="UP000003688">
    <property type="component" value="Unassembled WGS sequence"/>
</dbReference>
<evidence type="ECO:0000313" key="1">
    <source>
        <dbReference type="EMBL" id="EEF63441.1"/>
    </source>
</evidence>
<protein>
    <submittedName>
        <fullName evidence="1">Uncharacterized protein</fullName>
    </submittedName>
</protein>
<accession>B9XAA0</accession>
<sequence precursor="true">MLIAYVRAKLAGTFNNIVKKKFVNGSAVLSVLALFLQHSRAATLFWSADGTTAGGAGTWDTTSARWGSAASGPFPSIWNNVNVDSPSFGGTAGTVTLSTAMTVNSLITTVNGYIFSGSPVLTFSGANAGVVANHVTSSTTLSCNYTGSILNKSGTGRLELNNSLNTIGKYKVTGGFLTFPSVNRFGTAPASLVADYFNLDGGGLAGSGATGSLGATRGITIGAGGAFLGNSSPANSLTINGPITRDCRRGADCHYRQSFLFPHNFRRYLDSWQYRKRLERTDHGFGRHSEIRRF</sequence>
<organism evidence="1 2">
    <name type="scientific">Pedosphaera parvula (strain Ellin514)</name>
    <dbReference type="NCBI Taxonomy" id="320771"/>
    <lineage>
        <taxon>Bacteria</taxon>
        <taxon>Pseudomonadati</taxon>
        <taxon>Verrucomicrobiota</taxon>
        <taxon>Pedosphaerae</taxon>
        <taxon>Pedosphaerales</taxon>
        <taxon>Pedosphaeraceae</taxon>
        <taxon>Pedosphaera</taxon>
    </lineage>
</organism>
<keyword evidence="2" id="KW-1185">Reference proteome</keyword>